<dbReference type="Proteomes" id="UP000294933">
    <property type="component" value="Unassembled WGS sequence"/>
</dbReference>
<dbReference type="AlphaFoldDB" id="A0A4Y7PTJ1"/>
<dbReference type="SMART" id="SM00360">
    <property type="entry name" value="RRM"/>
    <property type="match status" value="1"/>
</dbReference>
<dbReference type="OrthoDB" id="346839at2759"/>
<accession>A0A4Y7PTJ1</accession>
<dbReference type="InterPro" id="IPR035979">
    <property type="entry name" value="RBD_domain_sf"/>
</dbReference>
<dbReference type="EMBL" id="ML170204">
    <property type="protein sequence ID" value="TDL18723.1"/>
    <property type="molecule type" value="Genomic_DNA"/>
</dbReference>
<feature type="domain" description="RRM" evidence="4">
    <location>
        <begin position="64"/>
        <end position="133"/>
    </location>
</feature>
<dbReference type="Pfam" id="PF00076">
    <property type="entry name" value="RRM_1"/>
    <property type="match status" value="1"/>
</dbReference>
<dbReference type="InterPro" id="IPR012677">
    <property type="entry name" value="Nucleotide-bd_a/b_plait_sf"/>
</dbReference>
<keyword evidence="6" id="KW-1185">Reference proteome</keyword>
<dbReference type="PROSITE" id="PS50102">
    <property type="entry name" value="RRM"/>
    <property type="match status" value="1"/>
</dbReference>
<dbReference type="GO" id="GO:0005634">
    <property type="term" value="C:nucleus"/>
    <property type="evidence" value="ECO:0007669"/>
    <property type="project" value="TreeGrafter"/>
</dbReference>
<reference evidence="5 6" key="1">
    <citation type="submission" date="2018-06" db="EMBL/GenBank/DDBJ databases">
        <title>A transcriptomic atlas of mushroom development highlights an independent origin of complex multicellularity.</title>
        <authorList>
            <consortium name="DOE Joint Genome Institute"/>
            <person name="Krizsan K."/>
            <person name="Almasi E."/>
            <person name="Merenyi Z."/>
            <person name="Sahu N."/>
            <person name="Viragh M."/>
            <person name="Koszo T."/>
            <person name="Mondo S."/>
            <person name="Kiss B."/>
            <person name="Balint B."/>
            <person name="Kues U."/>
            <person name="Barry K."/>
            <person name="Hegedus J.C."/>
            <person name="Henrissat B."/>
            <person name="Johnson J."/>
            <person name="Lipzen A."/>
            <person name="Ohm R."/>
            <person name="Nagy I."/>
            <person name="Pangilinan J."/>
            <person name="Yan J."/>
            <person name="Xiong Y."/>
            <person name="Grigoriev I.V."/>
            <person name="Hibbett D.S."/>
            <person name="Nagy L.G."/>
        </authorList>
    </citation>
    <scope>NUCLEOTIDE SEQUENCE [LARGE SCALE GENOMIC DNA]</scope>
    <source>
        <strain evidence="5 6">SZMC22713</strain>
    </source>
</reference>
<dbReference type="PANTHER" id="PTHR19965:SF35">
    <property type="entry name" value="RNA ANNEALING PROTEIN YRA1"/>
    <property type="match status" value="1"/>
</dbReference>
<protein>
    <recommendedName>
        <fullName evidence="4">RRM domain-containing protein</fullName>
    </recommendedName>
</protein>
<evidence type="ECO:0000259" key="4">
    <source>
        <dbReference type="PROSITE" id="PS50102"/>
    </source>
</evidence>
<sequence length="133" mass="14307">MDKSLDEIVAAKRTTRRGKPRGVRRGGARQQILGNTPKSADPAQRTRRAAPAAAPAVATTPFSEKIIVSNLPADVNEAQVRELFKTTVGPLKDVTMHYDAHGASKGIATVVFHKKGDGAQAYNQYNNRLIDGS</sequence>
<keyword evidence="1 2" id="KW-0694">RNA-binding</keyword>
<feature type="region of interest" description="Disordered" evidence="3">
    <location>
        <begin position="1"/>
        <end position="56"/>
    </location>
</feature>
<name>A0A4Y7PTJ1_9AGAM</name>
<evidence type="ECO:0000313" key="6">
    <source>
        <dbReference type="Proteomes" id="UP000294933"/>
    </source>
</evidence>
<dbReference type="InterPro" id="IPR051229">
    <property type="entry name" value="ALYREF_mRNA_export"/>
</dbReference>
<evidence type="ECO:0000313" key="5">
    <source>
        <dbReference type="EMBL" id="TDL18723.1"/>
    </source>
</evidence>
<dbReference type="InterPro" id="IPR000504">
    <property type="entry name" value="RRM_dom"/>
</dbReference>
<feature type="compositionally biased region" description="Basic residues" evidence="3">
    <location>
        <begin position="13"/>
        <end position="27"/>
    </location>
</feature>
<feature type="compositionally biased region" description="Basic and acidic residues" evidence="3">
    <location>
        <begin position="1"/>
        <end position="10"/>
    </location>
</feature>
<organism evidence="5 6">
    <name type="scientific">Rickenella mellea</name>
    <dbReference type="NCBI Taxonomy" id="50990"/>
    <lineage>
        <taxon>Eukaryota</taxon>
        <taxon>Fungi</taxon>
        <taxon>Dikarya</taxon>
        <taxon>Basidiomycota</taxon>
        <taxon>Agaricomycotina</taxon>
        <taxon>Agaricomycetes</taxon>
        <taxon>Hymenochaetales</taxon>
        <taxon>Rickenellaceae</taxon>
        <taxon>Rickenella</taxon>
    </lineage>
</organism>
<gene>
    <name evidence="5" type="ORF">BD410DRAFT_728093</name>
</gene>
<dbReference type="SUPFAM" id="SSF54928">
    <property type="entry name" value="RNA-binding domain, RBD"/>
    <property type="match status" value="1"/>
</dbReference>
<dbReference type="PANTHER" id="PTHR19965">
    <property type="entry name" value="RNA AND EXPORT FACTOR BINDING PROTEIN"/>
    <property type="match status" value="1"/>
</dbReference>
<evidence type="ECO:0000256" key="3">
    <source>
        <dbReference type="SAM" id="MobiDB-lite"/>
    </source>
</evidence>
<evidence type="ECO:0000256" key="1">
    <source>
        <dbReference type="ARBA" id="ARBA00022884"/>
    </source>
</evidence>
<dbReference type="Gene3D" id="3.30.70.330">
    <property type="match status" value="1"/>
</dbReference>
<dbReference type="VEuPathDB" id="FungiDB:BD410DRAFT_728093"/>
<dbReference type="GO" id="GO:0003729">
    <property type="term" value="F:mRNA binding"/>
    <property type="evidence" value="ECO:0007669"/>
    <property type="project" value="TreeGrafter"/>
</dbReference>
<dbReference type="STRING" id="50990.A0A4Y7PTJ1"/>
<evidence type="ECO:0000256" key="2">
    <source>
        <dbReference type="PROSITE-ProRule" id="PRU00176"/>
    </source>
</evidence>
<proteinExistence type="predicted"/>